<dbReference type="SUPFAM" id="SSF110296">
    <property type="entry name" value="Oligoxyloglucan reducing end-specific cellobiohydrolase"/>
    <property type="match status" value="1"/>
</dbReference>
<organism evidence="1">
    <name type="scientific">marine metagenome</name>
    <dbReference type="NCBI Taxonomy" id="408172"/>
    <lineage>
        <taxon>unclassified sequences</taxon>
        <taxon>metagenomes</taxon>
        <taxon>ecological metagenomes</taxon>
    </lineage>
</organism>
<accession>A0A382N838</accession>
<evidence type="ECO:0000313" key="1">
    <source>
        <dbReference type="EMBL" id="SVC56367.1"/>
    </source>
</evidence>
<dbReference type="InterPro" id="IPR015943">
    <property type="entry name" value="WD40/YVTN_repeat-like_dom_sf"/>
</dbReference>
<feature type="non-terminal residue" evidence="1">
    <location>
        <position position="51"/>
    </location>
</feature>
<name>A0A382N838_9ZZZZ</name>
<reference evidence="1" key="1">
    <citation type="submission" date="2018-05" db="EMBL/GenBank/DDBJ databases">
        <authorList>
            <person name="Lanie J.A."/>
            <person name="Ng W.-L."/>
            <person name="Kazmierczak K.M."/>
            <person name="Andrzejewski T.M."/>
            <person name="Davidsen T.M."/>
            <person name="Wayne K.J."/>
            <person name="Tettelin H."/>
            <person name="Glass J.I."/>
            <person name="Rusch D."/>
            <person name="Podicherti R."/>
            <person name="Tsui H.-C.T."/>
            <person name="Winkler M.E."/>
        </authorList>
    </citation>
    <scope>NUCLEOTIDE SEQUENCE</scope>
</reference>
<dbReference type="AlphaFoldDB" id="A0A382N838"/>
<gene>
    <name evidence="1" type="ORF">METZ01_LOCUS309221</name>
</gene>
<sequence>MTDVKTILVGTVGQGIMRSADGGESWGRIGIGAGLHSDAMVRTLLNTPTSP</sequence>
<proteinExistence type="predicted"/>
<dbReference type="EMBL" id="UINC01098105">
    <property type="protein sequence ID" value="SVC56367.1"/>
    <property type="molecule type" value="Genomic_DNA"/>
</dbReference>
<dbReference type="Gene3D" id="2.130.10.10">
    <property type="entry name" value="YVTN repeat-like/Quinoprotein amine dehydrogenase"/>
    <property type="match status" value="1"/>
</dbReference>
<protein>
    <submittedName>
        <fullName evidence="1">Uncharacterized protein</fullName>
    </submittedName>
</protein>